<dbReference type="PANTHER" id="PTHR45691:SF6">
    <property type="entry name" value="PROTEIN DIAPHANOUS"/>
    <property type="match status" value="1"/>
</dbReference>
<feature type="compositionally biased region" description="Low complexity" evidence="1">
    <location>
        <begin position="307"/>
        <end position="316"/>
    </location>
</feature>
<feature type="compositionally biased region" description="Pro residues" evidence="1">
    <location>
        <begin position="137"/>
        <end position="169"/>
    </location>
</feature>
<evidence type="ECO:0000256" key="1">
    <source>
        <dbReference type="SAM" id="MobiDB-lite"/>
    </source>
</evidence>
<evidence type="ECO:0000313" key="2">
    <source>
        <dbReference type="EMBL" id="KKS47294.1"/>
    </source>
</evidence>
<dbReference type="PANTHER" id="PTHR45691">
    <property type="entry name" value="PROTEIN DIAPHANOUS"/>
    <property type="match status" value="1"/>
</dbReference>
<reference evidence="2 3" key="1">
    <citation type="journal article" date="2015" name="Nature">
        <title>rRNA introns, odd ribosomes, and small enigmatic genomes across a large radiation of phyla.</title>
        <authorList>
            <person name="Brown C.T."/>
            <person name="Hug L.A."/>
            <person name="Thomas B.C."/>
            <person name="Sharon I."/>
            <person name="Castelle C.J."/>
            <person name="Singh A."/>
            <person name="Wilkins M.J."/>
            <person name="Williams K.H."/>
            <person name="Banfield J.F."/>
        </authorList>
    </citation>
    <scope>NUCLEOTIDE SEQUENCE [LARGE SCALE GENOMIC DNA]</scope>
</reference>
<accession>A0A0G0ZF37</accession>
<feature type="region of interest" description="Disordered" evidence="1">
    <location>
        <begin position="306"/>
        <end position="370"/>
    </location>
</feature>
<sequence>MRIICKPKIILFIIFIIFFGLSLFSPNRVSGAGADSCRSCDTCSTSCGSTECTFQGCCDPCVKVGDDDGDGIKECTEYKGKCITICEAPDCPPSYQTNECKAGEEEVDKKTIDCGECNNTTVCYKCQDKGGRGPTDTPGPSPTSTPVPPTNTPAPPTSTPTETPTPTPARPGICLKETIDKNEVFPGGSFILTSEAKEEIASLFYAFYNKDNLYGPGNAKPFCVTKGTGESTTEIQGCPTGSVQLIYNGNKTSNKGGSRDLKYEDVFVQDTSTGAIPSSVSINAYFVTPDGRLSAPEAACVVSLSRGAPPATNTPGPGTGTPPPGGTGTPPPGGTGTPPPGGSGTPPPGGSGTPPPGGSGTPPPASPTPGAPVCGEPCNPNEAFDCPQDCPSCPVVNPVCKVAEPPPEGPACGKPCNPDKINVCPQECPFCPDTNPICVDRDDIPPTPTPGAPACGEPCNPEEAFDCPQECPSCPATNPKCVPAEPPPEGPACGEPCSPDEPNQCPDKCPFCPESNPQCDVDREPRISASPSPTPPAACNCDSVTYAGNFIGGETVTITTFAVSLFPDTTEVRTMTYHVEKDGTEIAVSDPITAEKVPGSDTRYQTQWDFLVPVGEGVAGHYRIWVKIACGRITASVLGTETPKKTTLLDSLLNFLSRVFLLNNRNNLQPLAVATPTGIPDFDNSKPTVLAPTSKSLQLGTFHPVTNLKVGCKEISFDIY</sequence>
<organism evidence="2 3">
    <name type="scientific">Candidatus Gottesmanbacteria bacterium GW2011_GWA2_42_18</name>
    <dbReference type="NCBI Taxonomy" id="1618442"/>
    <lineage>
        <taxon>Bacteria</taxon>
        <taxon>Candidatus Gottesmaniibacteriota</taxon>
    </lineage>
</organism>
<protein>
    <submittedName>
        <fullName evidence="2">Plus agglutinin</fullName>
    </submittedName>
</protein>
<evidence type="ECO:0000313" key="3">
    <source>
        <dbReference type="Proteomes" id="UP000034320"/>
    </source>
</evidence>
<name>A0A0G0ZF37_9BACT</name>
<dbReference type="GO" id="GO:0030041">
    <property type="term" value="P:actin filament polymerization"/>
    <property type="evidence" value="ECO:0007669"/>
    <property type="project" value="TreeGrafter"/>
</dbReference>
<gene>
    <name evidence="2" type="ORF">UV09_C0006G0003</name>
</gene>
<dbReference type="AlphaFoldDB" id="A0A0G0ZF37"/>
<dbReference type="PRINTS" id="PR01217">
    <property type="entry name" value="PRICHEXTENSN"/>
</dbReference>
<feature type="compositionally biased region" description="Pro residues" evidence="1">
    <location>
        <begin position="320"/>
        <end position="370"/>
    </location>
</feature>
<dbReference type="Proteomes" id="UP000034320">
    <property type="component" value="Unassembled WGS sequence"/>
</dbReference>
<dbReference type="GO" id="GO:0005884">
    <property type="term" value="C:actin filament"/>
    <property type="evidence" value="ECO:0007669"/>
    <property type="project" value="TreeGrafter"/>
</dbReference>
<comment type="caution">
    <text evidence="2">The sequence shown here is derived from an EMBL/GenBank/DDBJ whole genome shotgun (WGS) entry which is preliminary data.</text>
</comment>
<feature type="region of interest" description="Disordered" evidence="1">
    <location>
        <begin position="130"/>
        <end position="170"/>
    </location>
</feature>
<proteinExistence type="predicted"/>
<dbReference type="EMBL" id="LCDD01000006">
    <property type="protein sequence ID" value="KKS47294.1"/>
    <property type="molecule type" value="Genomic_DNA"/>
</dbReference>
<dbReference type="InterPro" id="IPR051412">
    <property type="entry name" value="Formin_Homology_Diaphanous_sf"/>
</dbReference>